<dbReference type="Proteomes" id="UP001347796">
    <property type="component" value="Unassembled WGS sequence"/>
</dbReference>
<dbReference type="InterPro" id="IPR036691">
    <property type="entry name" value="Endo/exonu/phosph_ase_sf"/>
</dbReference>
<feature type="domain" description="Reverse transcriptase" evidence="1">
    <location>
        <begin position="557"/>
        <end position="837"/>
    </location>
</feature>
<dbReference type="InterPro" id="IPR000477">
    <property type="entry name" value="RT_dom"/>
</dbReference>
<organism evidence="2 3">
    <name type="scientific">Patella caerulea</name>
    <name type="common">Rayed Mediterranean limpet</name>
    <dbReference type="NCBI Taxonomy" id="87958"/>
    <lineage>
        <taxon>Eukaryota</taxon>
        <taxon>Metazoa</taxon>
        <taxon>Spiralia</taxon>
        <taxon>Lophotrochozoa</taxon>
        <taxon>Mollusca</taxon>
        <taxon>Gastropoda</taxon>
        <taxon>Patellogastropoda</taxon>
        <taxon>Patelloidea</taxon>
        <taxon>Patellidae</taxon>
        <taxon>Patella</taxon>
    </lineage>
</organism>
<dbReference type="PANTHER" id="PTHR46670:SF3">
    <property type="entry name" value="ENDONUCLEASE_EXONUCLEASE_PHOSPHATASE DOMAIN-CONTAINING PROTEIN"/>
    <property type="match status" value="1"/>
</dbReference>
<proteinExistence type="predicted"/>
<dbReference type="Gene3D" id="3.60.10.10">
    <property type="entry name" value="Endonuclease/exonuclease/phosphatase"/>
    <property type="match status" value="1"/>
</dbReference>
<dbReference type="AlphaFoldDB" id="A0AAN8JIM4"/>
<dbReference type="PANTHER" id="PTHR46670">
    <property type="entry name" value="ENDO/EXONUCLEASE/PHOSPHATASE DOMAIN-CONTAINING PROTEIN"/>
    <property type="match status" value="1"/>
</dbReference>
<dbReference type="SUPFAM" id="SSF56672">
    <property type="entry name" value="DNA/RNA polymerases"/>
    <property type="match status" value="1"/>
</dbReference>
<evidence type="ECO:0000313" key="3">
    <source>
        <dbReference type="Proteomes" id="UP001347796"/>
    </source>
</evidence>
<dbReference type="EMBL" id="JAZGQO010000010">
    <property type="protein sequence ID" value="KAK6176300.1"/>
    <property type="molecule type" value="Genomic_DNA"/>
</dbReference>
<dbReference type="SUPFAM" id="SSF56219">
    <property type="entry name" value="DNase I-like"/>
    <property type="match status" value="1"/>
</dbReference>
<name>A0AAN8JIM4_PATCE</name>
<dbReference type="CDD" id="cd01650">
    <property type="entry name" value="RT_nLTR_like"/>
    <property type="match status" value="1"/>
</dbReference>
<protein>
    <recommendedName>
        <fullName evidence="1">Reverse transcriptase domain-containing protein</fullName>
    </recommendedName>
</protein>
<accession>A0AAN8JIM4</accession>
<evidence type="ECO:0000259" key="1">
    <source>
        <dbReference type="PROSITE" id="PS50878"/>
    </source>
</evidence>
<dbReference type="GO" id="GO:0003824">
    <property type="term" value="F:catalytic activity"/>
    <property type="evidence" value="ECO:0007669"/>
    <property type="project" value="InterPro"/>
</dbReference>
<comment type="caution">
    <text evidence="2">The sequence shown here is derived from an EMBL/GenBank/DDBJ whole genome shotgun (WGS) entry which is preliminary data.</text>
</comment>
<dbReference type="Pfam" id="PF00078">
    <property type="entry name" value="RVT_1"/>
    <property type="match status" value="1"/>
</dbReference>
<reference evidence="2 3" key="1">
    <citation type="submission" date="2024-01" db="EMBL/GenBank/DDBJ databases">
        <title>The genome of the rayed Mediterranean limpet Patella caerulea (Linnaeus, 1758).</title>
        <authorList>
            <person name="Anh-Thu Weber A."/>
            <person name="Halstead-Nussloch G."/>
        </authorList>
    </citation>
    <scope>NUCLEOTIDE SEQUENCE [LARGE SCALE GENOMIC DNA]</scope>
    <source>
        <strain evidence="2">AATW-2023a</strain>
        <tissue evidence="2">Whole specimen</tissue>
    </source>
</reference>
<evidence type="ECO:0000313" key="2">
    <source>
        <dbReference type="EMBL" id="KAK6176300.1"/>
    </source>
</evidence>
<gene>
    <name evidence="2" type="ORF">SNE40_014607</name>
</gene>
<dbReference type="InterPro" id="IPR043502">
    <property type="entry name" value="DNA/RNA_pol_sf"/>
</dbReference>
<keyword evidence="3" id="KW-1185">Reference proteome</keyword>
<dbReference type="Pfam" id="PF03372">
    <property type="entry name" value="Exo_endo_phos"/>
    <property type="match status" value="1"/>
</dbReference>
<sequence>MLTTLSKEVLINLSHQYNRLNQDLFNTICDLKINLTKPTRRGTRGGKRKQKKFDVFTRNLVKHDINSFKNNLTTTITNVDTNSSNFLKIGLWNAQSVKNKTISVSELILESNLDVLFITETWLREDGDQSKIAELIPDGYKFIHVPRLQRTGGGLALLHIKYLVLDISKIPAEFSSFELLTCIISCGKKSLRFVCLYRPPPSKKNELTQSSFLTEFATLCDLLDRKKESTIILRDFNIHFDSQDNFLTKKVLKILDSHDYIQHVPTSTHRSGHIIDWVLTRDASLIQNIEVLDKQISDHLLVSFDVIFDRPVAPSVTCTFRGLKNIDITDFTHELSQSVLTPPFVCDSSQLLDNLTDVLTTLLDKYAPLKTKTIRQRKNTSWFSPDILEARNKRHSLERKWRKSKLEIDRQILNSARNSVNLMIKNAKSDHINTIINNNQQNPRVLFSTLNKLLGKSQDVILPRGEESDVANKFCEYFTDEINKIRSALIPETDENQQVNTFQGKPFTSFKEVTEDELKKIILSSKPTSCVLDPIPTSFMLKILDVLLPILTVIINNSLNSGFVPQPFKHALIKPLLKKPSLESEVLKNYRPVSNLPFISKILEKVVKIQLLEHTQNHSLMYEYQSAYRNNYSTETALNHVFNTIRSGVDQGSIAMLVLLDLSAAFDTLDHSRILNRLESEYGINGLVLNWFSSYLIGRTQAVMVNSSFSNTVDLASGVPQGSVLGPIIFCMYTKSLSNLLIKKDLNHHFYADDSQIMDFFLPEQNSQLSCCEKIETCVTDVKSWMTNNMLKLNSDKTELLLIAPTRKLHKSDITHLKIEQSYINPSKYVKNLGVTMDTNLSMENHISFLCKTCHYHLRNIGSIRHFITSDAAATLVRCLILSRLDYCNSVLSGITNEQTKRLQRIQNSAARLVLRTKVRDHISPVLSSLHWLRINERIEFKLLCLTYQAVYKTAPVYLQELVNEHLPVKNLRSSNTCQL</sequence>
<dbReference type="InterPro" id="IPR005135">
    <property type="entry name" value="Endo/exonuclease/phosphatase"/>
</dbReference>
<dbReference type="PROSITE" id="PS50878">
    <property type="entry name" value="RT_POL"/>
    <property type="match status" value="1"/>
</dbReference>